<proteinExistence type="predicted"/>
<dbReference type="PANTHER" id="PTHR32182:SF25">
    <property type="entry name" value="SLR1056 PROTEIN"/>
    <property type="match status" value="1"/>
</dbReference>
<dbReference type="Proteomes" id="UP000469724">
    <property type="component" value="Unassembled WGS sequence"/>
</dbReference>
<feature type="domain" description="ATPase AAA-type core" evidence="1">
    <location>
        <begin position="57"/>
        <end position="163"/>
    </location>
</feature>
<gene>
    <name evidence="2" type="ORF">G3N56_03070</name>
</gene>
<organism evidence="2 3">
    <name type="scientific">Desulfolutivibrio sulfodismutans</name>
    <dbReference type="NCBI Taxonomy" id="63561"/>
    <lineage>
        <taxon>Bacteria</taxon>
        <taxon>Pseudomonadati</taxon>
        <taxon>Thermodesulfobacteriota</taxon>
        <taxon>Desulfovibrionia</taxon>
        <taxon>Desulfovibrionales</taxon>
        <taxon>Desulfovibrionaceae</taxon>
        <taxon>Desulfolutivibrio</taxon>
    </lineage>
</organism>
<dbReference type="EMBL" id="JAAGRQ010000008">
    <property type="protein sequence ID" value="NDY55723.1"/>
    <property type="molecule type" value="Genomic_DNA"/>
</dbReference>
<dbReference type="SUPFAM" id="SSF52540">
    <property type="entry name" value="P-loop containing nucleoside triphosphate hydrolases"/>
    <property type="match status" value="1"/>
</dbReference>
<comment type="caution">
    <text evidence="2">The sequence shown here is derived from an EMBL/GenBank/DDBJ whole genome shotgun (WGS) entry which is preliminary data.</text>
</comment>
<dbReference type="Gene3D" id="3.40.50.300">
    <property type="entry name" value="P-loop containing nucleotide triphosphate hydrolases"/>
    <property type="match status" value="1"/>
</dbReference>
<protein>
    <submittedName>
        <fullName evidence="2">AAA family ATPase</fullName>
    </submittedName>
</protein>
<dbReference type="GO" id="GO:0016887">
    <property type="term" value="F:ATP hydrolysis activity"/>
    <property type="evidence" value="ECO:0007669"/>
    <property type="project" value="InterPro"/>
</dbReference>
<dbReference type="AlphaFoldDB" id="A0A7K3NIS3"/>
<dbReference type="InterPro" id="IPR003959">
    <property type="entry name" value="ATPase_AAA_core"/>
</dbReference>
<dbReference type="GO" id="GO:0006302">
    <property type="term" value="P:double-strand break repair"/>
    <property type="evidence" value="ECO:0007669"/>
    <property type="project" value="TreeGrafter"/>
</dbReference>
<keyword evidence="3" id="KW-1185">Reference proteome</keyword>
<evidence type="ECO:0000313" key="2">
    <source>
        <dbReference type="EMBL" id="NDY55723.1"/>
    </source>
</evidence>
<accession>A0A7K3NIS3</accession>
<reference evidence="2 3" key="1">
    <citation type="submission" date="2020-02" db="EMBL/GenBank/DDBJ databases">
        <title>Comparative genomics of sulfur disproportionating microorganisms.</title>
        <authorList>
            <person name="Ward L.M."/>
            <person name="Bertran E."/>
            <person name="Johnston D.T."/>
        </authorList>
    </citation>
    <scope>NUCLEOTIDE SEQUENCE [LARGE SCALE GENOMIC DNA]</scope>
    <source>
        <strain evidence="2 3">DSM 3696</strain>
    </source>
</reference>
<sequence>MLYGNIYRVVDTSQDADIRRVPPIARYEKRVDPDGQNLITVLHTLYSEDRQFKKDIDAAMQAAFGDDFEGLVFPPAADHRVQMRIRWKPLKNSQTIGGISDGTLRFLFLMTVLAAPDPAPLIAIDEPETGLHPSMFSIIAEYAAQAAKKTQVVFTTHSPQFLDACGPFLPTVTVTGWKNGETTLKNLDGDLLTKWLDDYSLGKMFESGDLEALA</sequence>
<dbReference type="InterPro" id="IPR027417">
    <property type="entry name" value="P-loop_NTPase"/>
</dbReference>
<dbReference type="PANTHER" id="PTHR32182">
    <property type="entry name" value="DNA REPLICATION AND REPAIR PROTEIN RECF"/>
    <property type="match status" value="1"/>
</dbReference>
<dbReference type="Pfam" id="PF13304">
    <property type="entry name" value="AAA_21"/>
    <property type="match status" value="1"/>
</dbReference>
<dbReference type="GO" id="GO:0000731">
    <property type="term" value="P:DNA synthesis involved in DNA repair"/>
    <property type="evidence" value="ECO:0007669"/>
    <property type="project" value="TreeGrafter"/>
</dbReference>
<evidence type="ECO:0000259" key="1">
    <source>
        <dbReference type="Pfam" id="PF13304"/>
    </source>
</evidence>
<dbReference type="GO" id="GO:0005524">
    <property type="term" value="F:ATP binding"/>
    <property type="evidence" value="ECO:0007669"/>
    <property type="project" value="InterPro"/>
</dbReference>
<evidence type="ECO:0000313" key="3">
    <source>
        <dbReference type="Proteomes" id="UP000469724"/>
    </source>
</evidence>
<name>A0A7K3NIS3_9BACT</name>